<feature type="compositionally biased region" description="Gly residues" evidence="1">
    <location>
        <begin position="186"/>
        <end position="197"/>
    </location>
</feature>
<protein>
    <submittedName>
        <fullName evidence="2">TIGR04222 domain-containing membrane protein</fullName>
    </submittedName>
</protein>
<dbReference type="EMBL" id="JBEZAE010000023">
    <property type="protein sequence ID" value="MEU7074027.1"/>
    <property type="molecule type" value="Genomic_DNA"/>
</dbReference>
<keyword evidence="3" id="KW-1185">Reference proteome</keyword>
<dbReference type="InterPro" id="IPR026467">
    <property type="entry name" value="Ser/Gly_Cys_C_dom"/>
</dbReference>
<dbReference type="RefSeq" id="WP_358477152.1">
    <property type="nucleotide sequence ID" value="NZ_JBEZAE010000023.1"/>
</dbReference>
<dbReference type="NCBIfam" id="TIGR04222">
    <property type="entry name" value="near_uncomplex"/>
    <property type="match status" value="1"/>
</dbReference>
<organism evidence="2 3">
    <name type="scientific">Streptomyces narbonensis</name>
    <dbReference type="NCBI Taxonomy" id="67333"/>
    <lineage>
        <taxon>Bacteria</taxon>
        <taxon>Bacillati</taxon>
        <taxon>Actinomycetota</taxon>
        <taxon>Actinomycetes</taxon>
        <taxon>Kitasatosporales</taxon>
        <taxon>Streptomycetaceae</taxon>
        <taxon>Streptomyces</taxon>
    </lineage>
</organism>
<comment type="caution">
    <text evidence="2">The sequence shown here is derived from an EMBL/GenBank/DDBJ whole genome shotgun (WGS) entry which is preliminary data.</text>
</comment>
<reference evidence="2 3" key="1">
    <citation type="submission" date="2024-06" db="EMBL/GenBank/DDBJ databases">
        <title>The Natural Products Discovery Center: Release of the First 8490 Sequenced Strains for Exploring Actinobacteria Biosynthetic Diversity.</title>
        <authorList>
            <person name="Kalkreuter E."/>
            <person name="Kautsar S.A."/>
            <person name="Yang D."/>
            <person name="Bader C.D."/>
            <person name="Teijaro C.N."/>
            <person name="Fluegel L."/>
            <person name="Davis C.M."/>
            <person name="Simpson J.R."/>
            <person name="Lauterbach L."/>
            <person name="Steele A.D."/>
            <person name="Gui C."/>
            <person name="Meng S."/>
            <person name="Li G."/>
            <person name="Viehrig K."/>
            <person name="Ye F."/>
            <person name="Su P."/>
            <person name="Kiefer A.F."/>
            <person name="Nichols A."/>
            <person name="Cepeda A.J."/>
            <person name="Yan W."/>
            <person name="Fan B."/>
            <person name="Jiang Y."/>
            <person name="Adhikari A."/>
            <person name="Zheng C.-J."/>
            <person name="Schuster L."/>
            <person name="Cowan T.M."/>
            <person name="Smanski M.J."/>
            <person name="Chevrette M.G."/>
            <person name="De Carvalho L.P.S."/>
            <person name="Shen B."/>
        </authorList>
    </citation>
    <scope>NUCLEOTIDE SEQUENCE [LARGE SCALE GENOMIC DNA]</scope>
    <source>
        <strain evidence="2 3">NPDC045974</strain>
    </source>
</reference>
<evidence type="ECO:0000313" key="3">
    <source>
        <dbReference type="Proteomes" id="UP001551329"/>
    </source>
</evidence>
<accession>A0ABV3CGZ0</accession>
<evidence type="ECO:0000313" key="2">
    <source>
        <dbReference type="EMBL" id="MEU7074027.1"/>
    </source>
</evidence>
<gene>
    <name evidence="2" type="ORF">AB0A88_28395</name>
</gene>
<sequence>MATWLFWREEAGSGGEGLDLYQYAYLVGGDRRVAESAVVHLTERGVLSLGAARLRVIGKVRPEHPIERAVIVACPRSRPVGEVIEAVRHSAEVDILARGLISRGLVGRRRRRPTRAGRRRLATAASTGDVSAYALHGHTAPARGSARHGPLGAHPVPDGLGRILIRMGKAFDDDRGHGTDISASEGGFGGGGGGGGD</sequence>
<dbReference type="Proteomes" id="UP001551329">
    <property type="component" value="Unassembled WGS sequence"/>
</dbReference>
<name>A0ABV3CGZ0_9ACTN</name>
<proteinExistence type="predicted"/>
<evidence type="ECO:0000256" key="1">
    <source>
        <dbReference type="SAM" id="MobiDB-lite"/>
    </source>
</evidence>
<feature type="region of interest" description="Disordered" evidence="1">
    <location>
        <begin position="175"/>
        <end position="197"/>
    </location>
</feature>